<dbReference type="PANTHER" id="PTHR43546">
    <property type="entry name" value="UPF0173 METAL-DEPENDENT HYDROLASE MJ1163-RELATED"/>
    <property type="match status" value="1"/>
</dbReference>
<dbReference type="Proteomes" id="UP001595974">
    <property type="component" value="Unassembled WGS sequence"/>
</dbReference>
<dbReference type="Gene3D" id="3.60.15.10">
    <property type="entry name" value="Ribonuclease Z/Hydroxyacylglutathione hydrolase-like"/>
    <property type="match status" value="1"/>
</dbReference>
<accession>A0ABW1AY98</accession>
<comment type="caution">
    <text evidence="2">The sequence shown here is derived from an EMBL/GenBank/DDBJ whole genome shotgun (WGS) entry which is preliminary data.</text>
</comment>
<dbReference type="InterPro" id="IPR036866">
    <property type="entry name" value="RibonucZ/Hydroxyglut_hydro"/>
</dbReference>
<evidence type="ECO:0000313" key="3">
    <source>
        <dbReference type="Proteomes" id="UP001595974"/>
    </source>
</evidence>
<proteinExistence type="predicted"/>
<keyword evidence="3" id="KW-1185">Reference proteome</keyword>
<dbReference type="SMART" id="SM00849">
    <property type="entry name" value="Lactamase_B"/>
    <property type="match status" value="1"/>
</dbReference>
<dbReference type="InterPro" id="IPR001279">
    <property type="entry name" value="Metallo-B-lactamas"/>
</dbReference>
<evidence type="ECO:0000259" key="1">
    <source>
        <dbReference type="SMART" id="SM00849"/>
    </source>
</evidence>
<organism evidence="2 3">
    <name type="scientific">Thauera sinica</name>
    <dbReference type="NCBI Taxonomy" id="2665146"/>
    <lineage>
        <taxon>Bacteria</taxon>
        <taxon>Pseudomonadati</taxon>
        <taxon>Pseudomonadota</taxon>
        <taxon>Betaproteobacteria</taxon>
        <taxon>Rhodocyclales</taxon>
        <taxon>Zoogloeaceae</taxon>
        <taxon>Thauera</taxon>
    </lineage>
</organism>
<reference evidence="3" key="1">
    <citation type="journal article" date="2019" name="Int. J. Syst. Evol. Microbiol.">
        <title>The Global Catalogue of Microorganisms (GCM) 10K type strain sequencing project: providing services to taxonomists for standard genome sequencing and annotation.</title>
        <authorList>
            <consortium name="The Broad Institute Genomics Platform"/>
            <consortium name="The Broad Institute Genome Sequencing Center for Infectious Disease"/>
            <person name="Wu L."/>
            <person name="Ma J."/>
        </authorList>
    </citation>
    <scope>NUCLEOTIDE SEQUENCE [LARGE SCALE GENOMIC DNA]</scope>
    <source>
        <strain evidence="3">SHR3</strain>
    </source>
</reference>
<sequence length="321" mass="35489">MLIALLGAMHMFASPSLAPYDELMLPAAEPAPAELHARFFGVSTILFSDDETSIMIDGFFSRPSMLELAIQRIKPDGDRIARALDLGDVEKVNALLVAHSHHDHVLDSARVAQIVDATIFGSSSTKRIVEGQDLDGVRLEEVKAGARRIFGHFEIDFFESPHSPGVAPSGPIEGQFRMPARAWEFKAGESYAYRLRHPDGYVLIVPSANFLRGNFSNVCADVVFLGVGGLGKQRNEFVQEYWRETVGATGARTVILIHWDDFTRPLDEPLRAFPYFGDDLERTIERLKALATAEGRNIYLMPPFVPVALRPVVTAPACPRS</sequence>
<dbReference type="InterPro" id="IPR050114">
    <property type="entry name" value="UPF0173_UPF0282_UlaG_hydrolase"/>
</dbReference>
<dbReference type="RefSeq" id="WP_157748397.1">
    <property type="nucleotide sequence ID" value="NZ_JBHSOG010000102.1"/>
</dbReference>
<gene>
    <name evidence="2" type="ORF">ACFPTN_21775</name>
</gene>
<dbReference type="SUPFAM" id="SSF56281">
    <property type="entry name" value="Metallo-hydrolase/oxidoreductase"/>
    <property type="match status" value="1"/>
</dbReference>
<name>A0ABW1AY98_9RHOO</name>
<dbReference type="EMBL" id="JBHSOG010000102">
    <property type="protein sequence ID" value="MFC5772019.1"/>
    <property type="molecule type" value="Genomic_DNA"/>
</dbReference>
<protein>
    <submittedName>
        <fullName evidence="2">MBL fold metallo-hydrolase</fullName>
    </submittedName>
</protein>
<evidence type="ECO:0000313" key="2">
    <source>
        <dbReference type="EMBL" id="MFC5772019.1"/>
    </source>
</evidence>
<feature type="domain" description="Metallo-beta-lactamase" evidence="1">
    <location>
        <begin position="41"/>
        <end position="258"/>
    </location>
</feature>
<dbReference type="Pfam" id="PF00753">
    <property type="entry name" value="Lactamase_B"/>
    <property type="match status" value="1"/>
</dbReference>